<keyword evidence="1" id="KW-1133">Transmembrane helix</keyword>
<sequence>MGGVPSVPTDPNRTLAVIGAGFARTGTVSMALAFETLLDGPVCHGGTQLLGREDAYVRKWLAVYAAGDDRPKRLKALREATRGFVAIADTPGTHFIGELCELYPDAKVVCWRRDPQRWWKSMEQMIKRSMPRWLGWGRAMLIENGYDKGPGPDILEYHYDYVKKVVPKERLYWTQLGDWASLCEILEKPVPNEPFPRANDSEAVETTAKYVFRRTAMVWMGLIVVAGAVCYAGWQAQTMY</sequence>
<organism evidence="2 3">
    <name type="scientific">Anthostomella pinea</name>
    <dbReference type="NCBI Taxonomy" id="933095"/>
    <lineage>
        <taxon>Eukaryota</taxon>
        <taxon>Fungi</taxon>
        <taxon>Dikarya</taxon>
        <taxon>Ascomycota</taxon>
        <taxon>Pezizomycotina</taxon>
        <taxon>Sordariomycetes</taxon>
        <taxon>Xylariomycetidae</taxon>
        <taxon>Xylariales</taxon>
        <taxon>Xylariaceae</taxon>
        <taxon>Anthostomella</taxon>
    </lineage>
</organism>
<dbReference type="Pfam" id="PF17784">
    <property type="entry name" value="Sulfotransfer_4"/>
    <property type="match status" value="2"/>
</dbReference>
<accession>A0AAI8VVC6</accession>
<dbReference type="InterPro" id="IPR027417">
    <property type="entry name" value="P-loop_NTPase"/>
</dbReference>
<comment type="caution">
    <text evidence="2">The sequence shown here is derived from an EMBL/GenBank/DDBJ whole genome shotgun (WGS) entry which is preliminary data.</text>
</comment>
<dbReference type="PANTHER" id="PTHR36978:SF3">
    <property type="entry name" value="P-LOOP CONTAINING NUCLEOSIDE TRIPHOSPHATE HYDROLASE PROTEIN"/>
    <property type="match status" value="1"/>
</dbReference>
<gene>
    <name evidence="2" type="ORF">KHLLAP_LOCUS12235</name>
</gene>
<dbReference type="AlphaFoldDB" id="A0AAI8VVC6"/>
<keyword evidence="1" id="KW-0812">Transmembrane</keyword>
<dbReference type="InterPro" id="IPR040632">
    <property type="entry name" value="Sulfotransfer_4"/>
</dbReference>
<protein>
    <submittedName>
        <fullName evidence="2">Uu.00g073920.m01.CDS01</fullName>
    </submittedName>
</protein>
<keyword evidence="1" id="KW-0472">Membrane</keyword>
<feature type="transmembrane region" description="Helical" evidence="1">
    <location>
        <begin position="216"/>
        <end position="234"/>
    </location>
</feature>
<name>A0AAI8VVC6_9PEZI</name>
<dbReference type="PANTHER" id="PTHR36978">
    <property type="entry name" value="P-LOOP CONTAINING NUCLEOTIDE TRIPHOSPHATE HYDROLASE"/>
    <property type="match status" value="1"/>
</dbReference>
<evidence type="ECO:0000256" key="1">
    <source>
        <dbReference type="SAM" id="Phobius"/>
    </source>
</evidence>
<dbReference type="Gene3D" id="3.40.50.300">
    <property type="entry name" value="P-loop containing nucleotide triphosphate hydrolases"/>
    <property type="match status" value="1"/>
</dbReference>
<dbReference type="SUPFAM" id="SSF52540">
    <property type="entry name" value="P-loop containing nucleoside triphosphate hydrolases"/>
    <property type="match status" value="1"/>
</dbReference>
<evidence type="ECO:0000313" key="2">
    <source>
        <dbReference type="EMBL" id="CAJ2511767.1"/>
    </source>
</evidence>
<keyword evidence="3" id="KW-1185">Reference proteome</keyword>
<evidence type="ECO:0000313" key="3">
    <source>
        <dbReference type="Proteomes" id="UP001295740"/>
    </source>
</evidence>
<dbReference type="EMBL" id="CAUWAG010000018">
    <property type="protein sequence ID" value="CAJ2511767.1"/>
    <property type="molecule type" value="Genomic_DNA"/>
</dbReference>
<proteinExistence type="predicted"/>
<reference evidence="2" key="1">
    <citation type="submission" date="2023-10" db="EMBL/GenBank/DDBJ databases">
        <authorList>
            <person name="Hackl T."/>
        </authorList>
    </citation>
    <scope>NUCLEOTIDE SEQUENCE</scope>
</reference>
<dbReference type="Proteomes" id="UP001295740">
    <property type="component" value="Unassembled WGS sequence"/>
</dbReference>